<dbReference type="Pfam" id="PF00201">
    <property type="entry name" value="UDPGT"/>
    <property type="match status" value="1"/>
</dbReference>
<dbReference type="AlphaFoldDB" id="A0A0N1PCW1"/>
<evidence type="ECO:0000313" key="7">
    <source>
        <dbReference type="Proteomes" id="UP000038009"/>
    </source>
</evidence>
<evidence type="ECO:0000256" key="2">
    <source>
        <dbReference type="ARBA" id="ARBA00022679"/>
    </source>
</evidence>
<sequence length="623" mass="67992">MSFPLLCCHLHGSPTHPLAFLLLLFVLVSHTSLAQPAQVAADALAPPTSDQWAIASAAPSLYRATHETPRLHLGVMSVPLWGHLKPLWAIAEELAFRGHAVSVFVEEPSWCSVILRHSRHAAPLHASNISAGADGNSALPDGNLDIDCIIVPRHTEVFSTAAFQAMTLDGSSVTMSFFRLFEDLFRHHELSLGEYLQAARVVHERRPLTTMLCDIVTYACTSTAQGLSLPVVQSYPFTTQLSVGLHPLLPAVGLGFPRRMHLIQRVCNSAFKLLSMIVAKRIVRSLNHLRAKHGVAPLRDAYDMAGMYTPLIAPTLWGLDIPQRLCPNVHPVGPLNTREQRQPYRRSDLSVDLAQFLGNCSHGVIYANWGTLSAPTASMENKLLEGLVAAAPYCVVWKRRSVAPATPTPPPARFYVTPWLSSPMAVLKHPHTLAFVTHCGDASVLEAVEAAVPIIGFPLFADQADVCQRVAESGIGVQVRHAKAFTPADVVNAVAAVVKHKGDIALRMRDLRAIAAAHGGPARAADIVETRQFNLLLNRPTQLEQCRHLDSALRLDNIMITWAAAVLLMSVLWVCALRFAYRRLLPPLPRPAAPPPRAQPPRHAAPHRARAVPRTGRRGWAAA</sequence>
<reference evidence="6 7" key="1">
    <citation type="journal article" date="2015" name="PLoS Pathog.">
        <title>Leptomonas seymouri: Adaptations to the Dixenous Life Cycle Analyzed by Genome Sequencing, Transcriptome Profiling and Co-infection with Leishmania donovani.</title>
        <authorList>
            <person name="Kraeva N."/>
            <person name="Butenko A."/>
            <person name="Hlavacova J."/>
            <person name="Kostygov A."/>
            <person name="Myskova J."/>
            <person name="Grybchuk D."/>
            <person name="Lestinova T."/>
            <person name="Votypka J."/>
            <person name="Volf P."/>
            <person name="Opperdoes F."/>
            <person name="Flegontov P."/>
            <person name="Lukes J."/>
            <person name="Yurchenko V."/>
        </authorList>
    </citation>
    <scope>NUCLEOTIDE SEQUENCE [LARGE SCALE GENOMIC DNA]</scope>
    <source>
        <strain evidence="6 7">ATCC 30220</strain>
    </source>
</reference>
<dbReference type="Gene3D" id="3.40.50.2000">
    <property type="entry name" value="Glycogen Phosphorylase B"/>
    <property type="match status" value="2"/>
</dbReference>
<evidence type="ECO:0000313" key="6">
    <source>
        <dbReference type="EMBL" id="KPI84525.1"/>
    </source>
</evidence>
<feature type="compositionally biased region" description="Basic residues" evidence="3">
    <location>
        <begin position="604"/>
        <end position="617"/>
    </location>
</feature>
<name>A0A0N1PCW1_LEPSE</name>
<dbReference type="OrthoDB" id="5835829at2759"/>
<feature type="region of interest" description="Disordered" evidence="3">
    <location>
        <begin position="590"/>
        <end position="623"/>
    </location>
</feature>
<keyword evidence="1" id="KW-0328">Glycosyltransferase</keyword>
<dbReference type="InterPro" id="IPR002213">
    <property type="entry name" value="UDP_glucos_trans"/>
</dbReference>
<dbReference type="EMBL" id="LJSK01000251">
    <property type="protein sequence ID" value="KPI84525.1"/>
    <property type="molecule type" value="Genomic_DNA"/>
</dbReference>
<accession>A0A0N1PCW1</accession>
<evidence type="ECO:0000256" key="4">
    <source>
        <dbReference type="SAM" id="Phobius"/>
    </source>
</evidence>
<dbReference type="InterPro" id="IPR050271">
    <property type="entry name" value="UDP-glycosyltransferase"/>
</dbReference>
<dbReference type="PANTHER" id="PTHR48043:SF145">
    <property type="entry name" value="FI06409P-RELATED"/>
    <property type="match status" value="1"/>
</dbReference>
<evidence type="ECO:0000256" key="3">
    <source>
        <dbReference type="SAM" id="MobiDB-lite"/>
    </source>
</evidence>
<dbReference type="OMA" id="DMHGMMC"/>
<dbReference type="CDD" id="cd03784">
    <property type="entry name" value="GT1_Gtf-like"/>
    <property type="match status" value="1"/>
</dbReference>
<evidence type="ECO:0008006" key="8">
    <source>
        <dbReference type="Google" id="ProtNLM"/>
    </source>
</evidence>
<keyword evidence="5" id="KW-0732">Signal</keyword>
<dbReference type="PANTHER" id="PTHR48043">
    <property type="entry name" value="EG:EG0003.4 PROTEIN-RELATED"/>
    <property type="match status" value="1"/>
</dbReference>
<gene>
    <name evidence="6" type="ORF">ABL78_6410</name>
</gene>
<keyword evidence="2" id="KW-0808">Transferase</keyword>
<dbReference type="VEuPathDB" id="TriTrypDB:Lsey_0251_0010"/>
<protein>
    <recommendedName>
        <fullName evidence="8">UDP-glucoronosyl and UDP-glucosyl transferase</fullName>
    </recommendedName>
</protein>
<keyword evidence="4" id="KW-0472">Membrane</keyword>
<feature type="compositionally biased region" description="Pro residues" evidence="3">
    <location>
        <begin position="590"/>
        <end position="599"/>
    </location>
</feature>
<evidence type="ECO:0000256" key="1">
    <source>
        <dbReference type="ARBA" id="ARBA00022676"/>
    </source>
</evidence>
<dbReference type="SUPFAM" id="SSF53756">
    <property type="entry name" value="UDP-Glycosyltransferase/glycogen phosphorylase"/>
    <property type="match status" value="1"/>
</dbReference>
<keyword evidence="4" id="KW-1133">Transmembrane helix</keyword>
<comment type="caution">
    <text evidence="6">The sequence shown here is derived from an EMBL/GenBank/DDBJ whole genome shotgun (WGS) entry which is preliminary data.</text>
</comment>
<feature type="chain" id="PRO_5005879701" description="UDP-glucoronosyl and UDP-glucosyl transferase" evidence="5">
    <location>
        <begin position="35"/>
        <end position="623"/>
    </location>
</feature>
<dbReference type="GO" id="GO:0008194">
    <property type="term" value="F:UDP-glycosyltransferase activity"/>
    <property type="evidence" value="ECO:0007669"/>
    <property type="project" value="InterPro"/>
</dbReference>
<keyword evidence="4" id="KW-0812">Transmembrane</keyword>
<keyword evidence="7" id="KW-1185">Reference proteome</keyword>
<proteinExistence type="predicted"/>
<dbReference type="Proteomes" id="UP000038009">
    <property type="component" value="Unassembled WGS sequence"/>
</dbReference>
<organism evidence="6 7">
    <name type="scientific">Leptomonas seymouri</name>
    <dbReference type="NCBI Taxonomy" id="5684"/>
    <lineage>
        <taxon>Eukaryota</taxon>
        <taxon>Discoba</taxon>
        <taxon>Euglenozoa</taxon>
        <taxon>Kinetoplastea</taxon>
        <taxon>Metakinetoplastina</taxon>
        <taxon>Trypanosomatida</taxon>
        <taxon>Trypanosomatidae</taxon>
        <taxon>Leishmaniinae</taxon>
        <taxon>Leptomonas</taxon>
    </lineage>
</organism>
<evidence type="ECO:0000256" key="5">
    <source>
        <dbReference type="SAM" id="SignalP"/>
    </source>
</evidence>
<feature type="signal peptide" evidence="5">
    <location>
        <begin position="1"/>
        <end position="34"/>
    </location>
</feature>
<feature type="transmembrane region" description="Helical" evidence="4">
    <location>
        <begin position="559"/>
        <end position="581"/>
    </location>
</feature>